<dbReference type="AlphaFoldDB" id="A0A9I9E449"/>
<keyword evidence="3" id="KW-0238">DNA-binding</keyword>
<dbReference type="PANTHER" id="PTHR21654:SF7">
    <property type="entry name" value="HOMEODOMAIN-LIKE SUPERFAMILY PROTEIN"/>
    <property type="match status" value="1"/>
</dbReference>
<organism evidence="7">
    <name type="scientific">Cucumis melo</name>
    <name type="common">Muskmelon</name>
    <dbReference type="NCBI Taxonomy" id="3656"/>
    <lineage>
        <taxon>Eukaryota</taxon>
        <taxon>Viridiplantae</taxon>
        <taxon>Streptophyta</taxon>
        <taxon>Embryophyta</taxon>
        <taxon>Tracheophyta</taxon>
        <taxon>Spermatophyta</taxon>
        <taxon>Magnoliopsida</taxon>
        <taxon>eudicotyledons</taxon>
        <taxon>Gunneridae</taxon>
        <taxon>Pentapetalae</taxon>
        <taxon>rosids</taxon>
        <taxon>fabids</taxon>
        <taxon>Cucurbitales</taxon>
        <taxon>Cucurbitaceae</taxon>
        <taxon>Benincaseae</taxon>
        <taxon>Cucumis</taxon>
    </lineage>
</organism>
<dbReference type="GO" id="GO:0005634">
    <property type="term" value="C:nucleus"/>
    <property type="evidence" value="ECO:0007669"/>
    <property type="project" value="UniProtKB-SubCell"/>
</dbReference>
<protein>
    <recommendedName>
        <fullName evidence="6">Myb/SANT-like DNA-binding domain-containing protein</fullName>
    </recommendedName>
</protein>
<dbReference type="PANTHER" id="PTHR21654">
    <property type="entry name" value="FI21293P1"/>
    <property type="match status" value="1"/>
</dbReference>
<evidence type="ECO:0000256" key="1">
    <source>
        <dbReference type="ARBA" id="ARBA00004123"/>
    </source>
</evidence>
<proteinExistence type="predicted"/>
<evidence type="ECO:0000313" key="7">
    <source>
        <dbReference type="EnsemblPlants" id="MELO3C028450.2.1"/>
    </source>
</evidence>
<feature type="domain" description="Myb/SANT-like DNA-binding" evidence="6">
    <location>
        <begin position="16"/>
        <end position="51"/>
    </location>
</feature>
<evidence type="ECO:0000259" key="6">
    <source>
        <dbReference type="Pfam" id="PF13837"/>
    </source>
</evidence>
<comment type="subcellular location">
    <subcellularLocation>
        <location evidence="1">Nucleus</location>
    </subcellularLocation>
</comment>
<evidence type="ECO:0000256" key="2">
    <source>
        <dbReference type="ARBA" id="ARBA00023015"/>
    </source>
</evidence>
<evidence type="ECO:0000256" key="5">
    <source>
        <dbReference type="ARBA" id="ARBA00023242"/>
    </source>
</evidence>
<dbReference type="Gene3D" id="1.10.10.60">
    <property type="entry name" value="Homeodomain-like"/>
    <property type="match status" value="1"/>
</dbReference>
<name>A0A9I9E449_CUCME</name>
<dbReference type="GO" id="GO:0006355">
    <property type="term" value="P:regulation of DNA-templated transcription"/>
    <property type="evidence" value="ECO:0007669"/>
    <property type="project" value="UniProtKB-ARBA"/>
</dbReference>
<evidence type="ECO:0000256" key="4">
    <source>
        <dbReference type="ARBA" id="ARBA00023163"/>
    </source>
</evidence>
<dbReference type="Pfam" id="PF13837">
    <property type="entry name" value="Myb_DNA-bind_4"/>
    <property type="match status" value="1"/>
</dbReference>
<evidence type="ECO:0000256" key="3">
    <source>
        <dbReference type="ARBA" id="ARBA00023125"/>
    </source>
</evidence>
<dbReference type="Gramene" id="MELO3C028450.2.1">
    <property type="protein sequence ID" value="MELO3C028450.2.1"/>
    <property type="gene ID" value="MELO3C028450.2"/>
</dbReference>
<keyword evidence="2" id="KW-0805">Transcription regulation</keyword>
<keyword evidence="5" id="KW-0539">Nucleus</keyword>
<dbReference type="InterPro" id="IPR044822">
    <property type="entry name" value="Myb_DNA-bind_4"/>
</dbReference>
<dbReference type="EnsemblPlants" id="MELO3C028450.2.1">
    <property type="protein sequence ID" value="MELO3C028450.2.1"/>
    <property type="gene ID" value="MELO3C028450.2"/>
</dbReference>
<sequence length="110" mass="12911">MEVSKRYIGGCEELHKVTNEMQKMGYKRSAKKCKEKWENMNKYFKRTIVTGKASLQMVIILDMGLLVAGTKYRGEFEERLKKLMEEIKQSDEILKFLISHNSFLVVTLKD</sequence>
<keyword evidence="4" id="KW-0804">Transcription</keyword>
<dbReference type="GO" id="GO:0003677">
    <property type="term" value="F:DNA binding"/>
    <property type="evidence" value="ECO:0007669"/>
    <property type="project" value="UniProtKB-KW"/>
</dbReference>
<reference evidence="7" key="1">
    <citation type="submission" date="2023-03" db="UniProtKB">
        <authorList>
            <consortium name="EnsemblPlants"/>
        </authorList>
    </citation>
    <scope>IDENTIFICATION</scope>
</reference>
<accession>A0A9I9E449</accession>